<evidence type="ECO:0000259" key="1">
    <source>
        <dbReference type="Pfam" id="PF12680"/>
    </source>
</evidence>
<keyword evidence="3" id="KW-1185">Reference proteome</keyword>
<evidence type="ECO:0000313" key="3">
    <source>
        <dbReference type="Proteomes" id="UP001499841"/>
    </source>
</evidence>
<dbReference type="Gene3D" id="3.10.450.50">
    <property type="match status" value="1"/>
</dbReference>
<sequence>MDDRATDDGGKFDDTLARWMDDYRRAWNSNDPAEIGALFSDGATYRTEPYAEPTRGRRAIVEKWLELRDEPGQTTFSWRPLVVAADVQVIEARTEYLTEPPHVYSNLWVLRLDGNGMCTEFTEWYMEHPTPG</sequence>
<dbReference type="Pfam" id="PF12680">
    <property type="entry name" value="SnoaL_2"/>
    <property type="match status" value="1"/>
</dbReference>
<dbReference type="RefSeq" id="WP_345042386.1">
    <property type="nucleotide sequence ID" value="NZ_BAABBA010000014.1"/>
</dbReference>
<comment type="caution">
    <text evidence="2">The sequence shown here is derived from an EMBL/GenBank/DDBJ whole genome shotgun (WGS) entry which is preliminary data.</text>
</comment>
<proteinExistence type="predicted"/>
<name>A0ABP8EWR3_9MICO</name>
<gene>
    <name evidence="2" type="ORF">GCM10022262_28090</name>
</gene>
<reference evidence="3" key="1">
    <citation type="journal article" date="2019" name="Int. J. Syst. Evol. Microbiol.">
        <title>The Global Catalogue of Microorganisms (GCM) 10K type strain sequencing project: providing services to taxonomists for standard genome sequencing and annotation.</title>
        <authorList>
            <consortium name="The Broad Institute Genomics Platform"/>
            <consortium name="The Broad Institute Genome Sequencing Center for Infectious Disease"/>
            <person name="Wu L."/>
            <person name="Ma J."/>
        </authorList>
    </citation>
    <scope>NUCLEOTIDE SEQUENCE [LARGE SCALE GENOMIC DNA]</scope>
    <source>
        <strain evidence="3">JCM 17459</strain>
    </source>
</reference>
<evidence type="ECO:0000313" key="2">
    <source>
        <dbReference type="EMBL" id="GAA4288449.1"/>
    </source>
</evidence>
<dbReference type="SUPFAM" id="SSF54427">
    <property type="entry name" value="NTF2-like"/>
    <property type="match status" value="1"/>
</dbReference>
<accession>A0ABP8EWR3</accession>
<dbReference type="InterPro" id="IPR032710">
    <property type="entry name" value="NTF2-like_dom_sf"/>
</dbReference>
<dbReference type="InterPro" id="IPR037401">
    <property type="entry name" value="SnoaL-like"/>
</dbReference>
<dbReference type="Proteomes" id="UP001499841">
    <property type="component" value="Unassembled WGS sequence"/>
</dbReference>
<dbReference type="EMBL" id="BAABBA010000014">
    <property type="protein sequence ID" value="GAA4288449.1"/>
    <property type="molecule type" value="Genomic_DNA"/>
</dbReference>
<organism evidence="2 3">
    <name type="scientific">Georgenia daeguensis</name>
    <dbReference type="NCBI Taxonomy" id="908355"/>
    <lineage>
        <taxon>Bacteria</taxon>
        <taxon>Bacillati</taxon>
        <taxon>Actinomycetota</taxon>
        <taxon>Actinomycetes</taxon>
        <taxon>Micrococcales</taxon>
        <taxon>Bogoriellaceae</taxon>
        <taxon>Georgenia</taxon>
    </lineage>
</organism>
<protein>
    <recommendedName>
        <fullName evidence="1">SnoaL-like domain-containing protein</fullName>
    </recommendedName>
</protein>
<feature type="domain" description="SnoaL-like" evidence="1">
    <location>
        <begin position="22"/>
        <end position="112"/>
    </location>
</feature>